<keyword evidence="8" id="KW-0539">Nucleus</keyword>
<dbReference type="PROSITE" id="PS00028">
    <property type="entry name" value="ZINC_FINGER_C2H2_1"/>
    <property type="match status" value="11"/>
</dbReference>
<dbReference type="AlphaFoldDB" id="A0A6J2N138"/>
<dbReference type="GeneID" id="114511107"/>
<dbReference type="GO" id="GO:0003677">
    <property type="term" value="F:DNA binding"/>
    <property type="evidence" value="ECO:0007669"/>
    <property type="project" value="UniProtKB-KW"/>
</dbReference>
<evidence type="ECO:0000259" key="11">
    <source>
        <dbReference type="PROSITE" id="PS50157"/>
    </source>
</evidence>
<dbReference type="Pfam" id="PF01352">
    <property type="entry name" value="KRAB"/>
    <property type="match status" value="1"/>
</dbReference>
<feature type="domain" description="C2H2-type" evidence="11">
    <location>
        <begin position="623"/>
        <end position="650"/>
    </location>
</feature>
<dbReference type="FunFam" id="3.30.160.60:FF:001437">
    <property type="entry name" value="Zinc finger protein 594"/>
    <property type="match status" value="1"/>
</dbReference>
<dbReference type="OrthoDB" id="4748970at2759"/>
<dbReference type="InterPro" id="IPR036051">
    <property type="entry name" value="KRAB_dom_sf"/>
</dbReference>
<feature type="domain" description="C2H2-type" evidence="11">
    <location>
        <begin position="343"/>
        <end position="370"/>
    </location>
</feature>
<feature type="domain" description="C2H2-type" evidence="11">
    <location>
        <begin position="483"/>
        <end position="510"/>
    </location>
</feature>
<dbReference type="PROSITE" id="PS50157">
    <property type="entry name" value="ZINC_FINGER_C2H2_2"/>
    <property type="match status" value="15"/>
</dbReference>
<reference evidence="14" key="1">
    <citation type="submission" date="2025-08" db="UniProtKB">
        <authorList>
            <consortium name="RefSeq"/>
        </authorList>
    </citation>
    <scope>IDENTIFICATION</scope>
    <source>
        <tissue evidence="14">Muscle</tissue>
    </source>
</reference>
<sequence>MKGQERRFHCRAHGGGRNFRGSPHRRHFASAVVQLNNSSEAPHHWSLVEMRGRGRRQSGGPHRISATKKLGDAAWEVGAGAGMGAAISGAVSSPSTTVRPRPHRPFVTSLRCRTEVGVTFADIALYFSKKEWYLLDEDQRRLYLDVMLENFELISSLGCCCGAEGVKASNEENVSIEVSQAKKSNIPFSPWHCHPCESCGPILRDIFHCIDQQETQHKQKLLRCGACGKQFYFSTKCQPYQEHHMREKPFMRSVDRMPLAKSCNFNVSQKLFTCGNFGQDTLTRLGHQQQATQAGDRPNDILTFGVTPQSSKSYCTLNEYKKALGCNHTFLENKAVPTGTQCFVCHQGEKYFTSISSFHYCPRVHTGKRPHEGSECLKSFSRLYYLHLHHGIHTGERNYECSEIGKSLISSTSLRYHQRVHTIEKLYECVECGKSFTTSTSLQDHQRFHTVERLYECSECGKSFTRINHLHCHQRVHTGERPYECSECWKSFTTIGDFHRHQRVHTGERPYECSECGKSFTTSTNLRYHQIFHTGERPYECFECGKSFTTSTSLRYHQRNHTGERPYHCSECGKSFTRMYHLCCHQRVHTGERPYECSECGKSFTTSTSLRYHQRFHTGERPYHCSECGKSFTRINHLHCHQRVHTGERPYECSECGKSFTTSTRLRVHLRVHTGERPYQCRECEKCFSTSTNLRVHLRVHTGERPYCCSECGKSFTRIDILRYHQKVHT</sequence>
<dbReference type="InParanoid" id="A0A6J2N138"/>
<dbReference type="FunFam" id="3.30.160.60:FF:002672">
    <property type="entry name" value="Zinc finger protein 347"/>
    <property type="match status" value="1"/>
</dbReference>
<dbReference type="InterPro" id="IPR013087">
    <property type="entry name" value="Znf_C2H2_type"/>
</dbReference>
<dbReference type="PROSITE" id="PS50805">
    <property type="entry name" value="KRAB"/>
    <property type="match status" value="1"/>
</dbReference>
<dbReference type="CDD" id="cd07765">
    <property type="entry name" value="KRAB_A-box"/>
    <property type="match status" value="1"/>
</dbReference>
<feature type="domain" description="C2H2-type" evidence="11">
    <location>
        <begin position="511"/>
        <end position="538"/>
    </location>
</feature>
<comment type="subcellular location">
    <subcellularLocation>
        <location evidence="1">Nucleus</location>
    </subcellularLocation>
</comment>
<keyword evidence="7" id="KW-0238">DNA-binding</keyword>
<evidence type="ECO:0000256" key="9">
    <source>
        <dbReference type="PROSITE-ProRule" id="PRU00042"/>
    </source>
</evidence>
<dbReference type="FunFam" id="3.30.160.60:FF:001155">
    <property type="entry name" value="Zinc finger 30C"/>
    <property type="match status" value="1"/>
</dbReference>
<evidence type="ECO:0000313" key="13">
    <source>
        <dbReference type="Proteomes" id="UP000504628"/>
    </source>
</evidence>
<dbReference type="GO" id="GO:0006355">
    <property type="term" value="P:regulation of DNA-templated transcription"/>
    <property type="evidence" value="ECO:0007669"/>
    <property type="project" value="InterPro"/>
</dbReference>
<evidence type="ECO:0000256" key="4">
    <source>
        <dbReference type="ARBA" id="ARBA00022737"/>
    </source>
</evidence>
<dbReference type="FunFam" id="3.30.160.60:FF:002343">
    <property type="entry name" value="Zinc finger protein 33A"/>
    <property type="match status" value="5"/>
</dbReference>
<feature type="domain" description="C2H2-type" evidence="11">
    <location>
        <begin position="651"/>
        <end position="678"/>
    </location>
</feature>
<feature type="region of interest" description="Disordered" evidence="10">
    <location>
        <begin position="1"/>
        <end position="23"/>
    </location>
</feature>
<evidence type="ECO:0000256" key="8">
    <source>
        <dbReference type="ARBA" id="ARBA00023242"/>
    </source>
</evidence>
<evidence type="ECO:0000256" key="10">
    <source>
        <dbReference type="SAM" id="MobiDB-lite"/>
    </source>
</evidence>
<feature type="domain" description="C2H2-type" evidence="11">
    <location>
        <begin position="567"/>
        <end position="594"/>
    </location>
</feature>
<feature type="domain" description="C2H2-type" evidence="11">
    <location>
        <begin position="707"/>
        <end position="730"/>
    </location>
</feature>
<evidence type="ECO:0000256" key="2">
    <source>
        <dbReference type="ARBA" id="ARBA00006991"/>
    </source>
</evidence>
<evidence type="ECO:0000256" key="6">
    <source>
        <dbReference type="ARBA" id="ARBA00022833"/>
    </source>
</evidence>
<dbReference type="InterPro" id="IPR036236">
    <property type="entry name" value="Znf_C2H2_sf"/>
</dbReference>
<name>A0A6J2N138_9CHIR</name>
<feature type="domain" description="C2H2-type" evidence="11">
    <location>
        <begin position="399"/>
        <end position="426"/>
    </location>
</feature>
<accession>A0A6J2N138</accession>
<keyword evidence="13" id="KW-1185">Reference proteome</keyword>
<keyword evidence="3" id="KW-0479">Metal-binding</keyword>
<feature type="domain" description="KRAB" evidence="12">
    <location>
        <begin position="118"/>
        <end position="197"/>
    </location>
</feature>
<keyword evidence="6" id="KW-0862">Zinc</keyword>
<dbReference type="Gene3D" id="3.30.160.60">
    <property type="entry name" value="Classic Zinc Finger"/>
    <property type="match status" value="13"/>
</dbReference>
<evidence type="ECO:0000256" key="5">
    <source>
        <dbReference type="ARBA" id="ARBA00022771"/>
    </source>
</evidence>
<dbReference type="SUPFAM" id="SSF57667">
    <property type="entry name" value="beta-beta-alpha zinc fingers"/>
    <property type="match status" value="7"/>
</dbReference>
<dbReference type="Gene3D" id="6.10.140.140">
    <property type="match status" value="1"/>
</dbReference>
<dbReference type="RefSeq" id="XP_028385564.2">
    <property type="nucleotide sequence ID" value="XM_028529763.2"/>
</dbReference>
<dbReference type="Pfam" id="PF13912">
    <property type="entry name" value="zf-C2H2_6"/>
    <property type="match status" value="1"/>
</dbReference>
<feature type="domain" description="C2H2-type" evidence="11">
    <location>
        <begin position="427"/>
        <end position="454"/>
    </location>
</feature>
<dbReference type="GO" id="GO:0008270">
    <property type="term" value="F:zinc ion binding"/>
    <property type="evidence" value="ECO:0007669"/>
    <property type="project" value="UniProtKB-KW"/>
</dbReference>
<gene>
    <name evidence="14" type="primary">LOC114511107</name>
</gene>
<dbReference type="Proteomes" id="UP000504628">
    <property type="component" value="Chromosome 12"/>
</dbReference>
<feature type="domain" description="C2H2-type" evidence="11">
    <location>
        <begin position="539"/>
        <end position="566"/>
    </location>
</feature>
<evidence type="ECO:0000256" key="7">
    <source>
        <dbReference type="ARBA" id="ARBA00023125"/>
    </source>
</evidence>
<feature type="domain" description="C2H2-type" evidence="11">
    <location>
        <begin position="455"/>
        <end position="482"/>
    </location>
</feature>
<protein>
    <submittedName>
        <fullName evidence="14">Zinc finger protein 530-like</fullName>
    </submittedName>
</protein>
<evidence type="ECO:0000256" key="1">
    <source>
        <dbReference type="ARBA" id="ARBA00004123"/>
    </source>
</evidence>
<dbReference type="PANTHER" id="PTHR23234">
    <property type="entry name" value="ZNF44 PROTEIN"/>
    <property type="match status" value="1"/>
</dbReference>
<organism evidence="13 14">
    <name type="scientific">Phyllostomus discolor</name>
    <name type="common">pale spear-nosed bat</name>
    <dbReference type="NCBI Taxonomy" id="89673"/>
    <lineage>
        <taxon>Eukaryota</taxon>
        <taxon>Metazoa</taxon>
        <taxon>Chordata</taxon>
        <taxon>Craniata</taxon>
        <taxon>Vertebrata</taxon>
        <taxon>Euteleostomi</taxon>
        <taxon>Mammalia</taxon>
        <taxon>Eutheria</taxon>
        <taxon>Laurasiatheria</taxon>
        <taxon>Chiroptera</taxon>
        <taxon>Yangochiroptera</taxon>
        <taxon>Phyllostomidae</taxon>
        <taxon>Phyllostominae</taxon>
        <taxon>Phyllostomus</taxon>
    </lineage>
</organism>
<dbReference type="KEGG" id="pdic:114511107"/>
<dbReference type="FunFam" id="3.30.160.60:FF:000446">
    <property type="entry name" value="Zinc finger protein"/>
    <property type="match status" value="1"/>
</dbReference>
<dbReference type="SMART" id="SM00349">
    <property type="entry name" value="KRAB"/>
    <property type="match status" value="1"/>
</dbReference>
<evidence type="ECO:0000259" key="12">
    <source>
        <dbReference type="PROSITE" id="PS50805"/>
    </source>
</evidence>
<keyword evidence="4" id="KW-0677">Repeat</keyword>
<feature type="domain" description="C2H2-type" evidence="11">
    <location>
        <begin position="595"/>
        <end position="622"/>
    </location>
</feature>
<dbReference type="SMART" id="SM00355">
    <property type="entry name" value="ZnF_C2H2"/>
    <property type="match status" value="13"/>
</dbReference>
<keyword evidence="5 9" id="KW-0863">Zinc-finger</keyword>
<dbReference type="PANTHER" id="PTHR23234:SF8">
    <property type="entry name" value="C2H2-TYPE DOMAIN-CONTAINING PROTEIN"/>
    <property type="match status" value="1"/>
</dbReference>
<feature type="domain" description="C2H2-type" evidence="11">
    <location>
        <begin position="222"/>
        <end position="249"/>
    </location>
</feature>
<dbReference type="InterPro" id="IPR050758">
    <property type="entry name" value="Znf_C2H2-type"/>
</dbReference>
<dbReference type="FunFam" id="3.30.160.60:FF:001684">
    <property type="entry name" value="zinc finger protein 33B-like"/>
    <property type="match status" value="2"/>
</dbReference>
<evidence type="ECO:0000256" key="3">
    <source>
        <dbReference type="ARBA" id="ARBA00022723"/>
    </source>
</evidence>
<dbReference type="GO" id="GO:0005634">
    <property type="term" value="C:nucleus"/>
    <property type="evidence" value="ECO:0007669"/>
    <property type="project" value="UniProtKB-SubCell"/>
</dbReference>
<dbReference type="SUPFAM" id="SSF109640">
    <property type="entry name" value="KRAB domain (Kruppel-associated box)"/>
    <property type="match status" value="1"/>
</dbReference>
<feature type="domain" description="C2H2-type" evidence="11">
    <location>
        <begin position="371"/>
        <end position="398"/>
    </location>
</feature>
<proteinExistence type="inferred from homology"/>
<dbReference type="InterPro" id="IPR001909">
    <property type="entry name" value="KRAB"/>
</dbReference>
<dbReference type="FunFam" id="3.30.160.60:FF:001158">
    <property type="entry name" value="zinc finger protein 22"/>
    <property type="match status" value="1"/>
</dbReference>
<feature type="domain" description="C2H2-type" evidence="11">
    <location>
        <begin position="679"/>
        <end position="706"/>
    </location>
</feature>
<comment type="similarity">
    <text evidence="2">Belongs to the krueppel C2H2-type zinc-finger protein family.</text>
</comment>
<dbReference type="Pfam" id="PF00096">
    <property type="entry name" value="zf-C2H2"/>
    <property type="match status" value="7"/>
</dbReference>
<evidence type="ECO:0000313" key="14">
    <source>
        <dbReference type="RefSeq" id="XP_028385564.2"/>
    </source>
</evidence>